<sequence length="56" mass="5951">MEETTGVECALPDIAGCTVDELRALPGSVLAVALERLQTEAAQSHDDEYTSWQASA</sequence>
<reference evidence="2" key="1">
    <citation type="journal article" date="2020" name="Microorganisms">
        <title>Isolation, Genomic and Metabolomic Characterization of Streptomyces tendae VITAKN with Quorum Sensing Inhibitory Activity from Southern India.</title>
        <authorList>
            <person name="Ishaque N.M."/>
            <person name="Burgsdorf I."/>
            <person name="Limlingan Malit J.J."/>
            <person name="Saha S."/>
            <person name="Teta R."/>
            <person name="Ewe D."/>
            <person name="Kannabiran K."/>
            <person name="Hrouzek P."/>
            <person name="Steindler L."/>
            <person name="Costantino V."/>
            <person name="Saurav K."/>
        </authorList>
    </citation>
    <scope>NUCLEOTIDE SEQUENCE</scope>
    <source>
        <strain evidence="2">VITAKN</strain>
    </source>
</reference>
<reference evidence="1 3" key="2">
    <citation type="submission" date="2024-10" db="EMBL/GenBank/DDBJ databases">
        <authorList>
            <person name="Wannawong T."/>
            <person name="Kuncharoen N."/>
            <person name="Mhuantong W."/>
        </authorList>
    </citation>
    <scope>NUCLEOTIDE SEQUENCE [LARGE SCALE GENOMIC DNA]</scope>
    <source>
        <strain evidence="1 3">CALK1-4</strain>
    </source>
</reference>
<evidence type="ECO:0000313" key="1">
    <source>
        <dbReference type="EMBL" id="MFI0572004.1"/>
    </source>
</evidence>
<dbReference type="EMBL" id="JAAIFS010000002">
    <property type="protein sequence ID" value="NEV87363.1"/>
    <property type="molecule type" value="Genomic_DNA"/>
</dbReference>
<dbReference type="Proteomes" id="UP001610810">
    <property type="component" value="Unassembled WGS sequence"/>
</dbReference>
<protein>
    <recommendedName>
        <fullName evidence="4">FXSXX-COOH protein</fullName>
    </recommendedName>
</protein>
<dbReference type="EMBL" id="JBIQWK010000002">
    <property type="protein sequence ID" value="MFI0572004.1"/>
    <property type="molecule type" value="Genomic_DNA"/>
</dbReference>
<dbReference type="RefSeq" id="WP_161379870.1">
    <property type="nucleotide sequence ID" value="NZ_CANLXQ010000007.1"/>
</dbReference>
<dbReference type="AlphaFoldDB" id="A0A6B3QH26"/>
<organism evidence="2">
    <name type="scientific">Streptomyces tendae</name>
    <dbReference type="NCBI Taxonomy" id="1932"/>
    <lineage>
        <taxon>Bacteria</taxon>
        <taxon>Bacillati</taxon>
        <taxon>Actinomycetota</taxon>
        <taxon>Actinomycetes</taxon>
        <taxon>Kitasatosporales</taxon>
        <taxon>Streptomycetaceae</taxon>
        <taxon>Streptomyces</taxon>
    </lineage>
</organism>
<evidence type="ECO:0000313" key="2">
    <source>
        <dbReference type="EMBL" id="NEV87363.1"/>
    </source>
</evidence>
<name>A0A6B3QH26_STRTE</name>
<gene>
    <name evidence="1" type="ORF">ACH3YB_10210</name>
    <name evidence="2" type="ORF">GUR47_11930</name>
</gene>
<keyword evidence="3" id="KW-1185">Reference proteome</keyword>
<evidence type="ECO:0008006" key="4">
    <source>
        <dbReference type="Google" id="ProtNLM"/>
    </source>
</evidence>
<accession>A0A6B3QH26</accession>
<comment type="caution">
    <text evidence="2">The sequence shown here is derived from an EMBL/GenBank/DDBJ whole genome shotgun (WGS) entry which is preliminary data.</text>
</comment>
<evidence type="ECO:0000313" key="3">
    <source>
        <dbReference type="Proteomes" id="UP001610810"/>
    </source>
</evidence>
<proteinExistence type="predicted"/>